<accession>A0ACB8WEH3</accession>
<reference evidence="1" key="1">
    <citation type="submission" date="2022-04" db="EMBL/GenBank/DDBJ databases">
        <title>Jade perch genome.</title>
        <authorList>
            <person name="Chao B."/>
        </authorList>
    </citation>
    <scope>NUCLEOTIDE SEQUENCE</scope>
    <source>
        <strain evidence="1">CB-2022</strain>
    </source>
</reference>
<dbReference type="Proteomes" id="UP000831701">
    <property type="component" value="Chromosome 11"/>
</dbReference>
<evidence type="ECO:0000313" key="2">
    <source>
        <dbReference type="Proteomes" id="UP000831701"/>
    </source>
</evidence>
<dbReference type="EMBL" id="CM041541">
    <property type="protein sequence ID" value="KAI3366085.1"/>
    <property type="molecule type" value="Genomic_DNA"/>
</dbReference>
<protein>
    <submittedName>
        <fullName evidence="1">Uncharacterized protein</fullName>
    </submittedName>
</protein>
<keyword evidence="2" id="KW-1185">Reference proteome</keyword>
<organism evidence="1 2">
    <name type="scientific">Scortum barcoo</name>
    <name type="common">barcoo grunter</name>
    <dbReference type="NCBI Taxonomy" id="214431"/>
    <lineage>
        <taxon>Eukaryota</taxon>
        <taxon>Metazoa</taxon>
        <taxon>Chordata</taxon>
        <taxon>Craniata</taxon>
        <taxon>Vertebrata</taxon>
        <taxon>Euteleostomi</taxon>
        <taxon>Actinopterygii</taxon>
        <taxon>Neopterygii</taxon>
        <taxon>Teleostei</taxon>
        <taxon>Neoteleostei</taxon>
        <taxon>Acanthomorphata</taxon>
        <taxon>Eupercaria</taxon>
        <taxon>Centrarchiformes</taxon>
        <taxon>Terapontoidei</taxon>
        <taxon>Terapontidae</taxon>
        <taxon>Scortum</taxon>
    </lineage>
</organism>
<sequence>MEAAVLNPAMVPEVDCNSNSLNAELEVKKLQELVRKLERQNEQLRTRAGGGGGGPGGGPGSYCLPSPLPTLLCQTSLGSFGPPEESFDYFQAHSAGDGAAAAGEEEDGEDASEPSVLDELQLLDLDALSCSQESEETWLYVSSKTGEPTDDSLLTPLQWCRKVLDCPKSEVEAARRSLSLRLEQVSRWRSSLSSPSPSSSPGPPLSRVAGVSPISAPPSAKPCSTPQSSERHAPSLSSPLHPVLHRTLSPVGKELPPLAERTPTFFPHTRSRSLRRSALSPQSSMDSDLGASEVEDDSITLGYKLQDLTDVQVMARLQEESLRQDYASTSSILASRRSQSFTFQLSQLSAGPDLEEEDEEDDEDYGLLPPPQPRLTRLPHSHTFSSIRDWRRSTSSLCTPPSTPSTPPYPSAGFAFQPQAQPLGLGLGLGSLCAVEQQGFRPGSDKLRRSMPNLVRAPSMPSVPIPTNPSASLSLLRNSQSFDSSSGLARLQSSIPSPGQLQNRVQSVGNFTSLSRQPLKATAYVSPTIKGSAAMPTSTSLQSLSGGSSSGGANSGVGSGIPLLSKHHLAGGRRPLLPQVLLAAACLAPPPLLAPQAPPPAARWPNQHDE</sequence>
<proteinExistence type="predicted"/>
<name>A0ACB8WEH3_9TELE</name>
<gene>
    <name evidence="1" type="ORF">L3Q82_009911</name>
</gene>
<feature type="non-terminal residue" evidence="1">
    <location>
        <position position="610"/>
    </location>
</feature>
<comment type="caution">
    <text evidence="1">The sequence shown here is derived from an EMBL/GenBank/DDBJ whole genome shotgun (WGS) entry which is preliminary data.</text>
</comment>
<evidence type="ECO:0000313" key="1">
    <source>
        <dbReference type="EMBL" id="KAI3366085.1"/>
    </source>
</evidence>